<gene>
    <name evidence="1" type="ORF">NV36_07865</name>
</gene>
<reference evidence="1 2" key="1">
    <citation type="submission" date="2014-10" db="EMBL/GenBank/DDBJ databases">
        <title>Draft genome sequence of the proteorhodopsin-containing marine bacterium Dokdonia donghaensis.</title>
        <authorList>
            <person name="Gomez-Consarnau L."/>
            <person name="Gonzalez J.M."/>
            <person name="Riedel T."/>
            <person name="Jaenicke S."/>
            <person name="Wagner-Doebler I."/>
            <person name="Fuhrman J.A."/>
        </authorList>
    </citation>
    <scope>NUCLEOTIDE SEQUENCE [LARGE SCALE GENOMIC DNA]</scope>
    <source>
        <strain evidence="1 2">DSW-1</strain>
    </source>
</reference>
<keyword evidence="2" id="KW-1185">Reference proteome</keyword>
<dbReference type="PATRIC" id="fig|1300343.5.peg.446"/>
<dbReference type="RefSeq" id="WP_035325953.1">
    <property type="nucleotide sequence ID" value="NZ_CP015125.1"/>
</dbReference>
<evidence type="ECO:0000313" key="1">
    <source>
        <dbReference type="EMBL" id="KGO06768.1"/>
    </source>
</evidence>
<evidence type="ECO:0000313" key="2">
    <source>
        <dbReference type="Proteomes" id="UP000030140"/>
    </source>
</evidence>
<dbReference type="AlphaFoldDB" id="A0A0A2GW62"/>
<proteinExistence type="predicted"/>
<dbReference type="Proteomes" id="UP000030140">
    <property type="component" value="Unassembled WGS sequence"/>
</dbReference>
<organism evidence="1 2">
    <name type="scientific">Dokdonia donghaensis DSW-1</name>
    <dbReference type="NCBI Taxonomy" id="1300343"/>
    <lineage>
        <taxon>Bacteria</taxon>
        <taxon>Pseudomonadati</taxon>
        <taxon>Bacteroidota</taxon>
        <taxon>Flavobacteriia</taxon>
        <taxon>Flavobacteriales</taxon>
        <taxon>Flavobacteriaceae</taxon>
        <taxon>Dokdonia</taxon>
    </lineage>
</organism>
<dbReference type="EMBL" id="JSAQ01000001">
    <property type="protein sequence ID" value="KGO06768.1"/>
    <property type="molecule type" value="Genomic_DNA"/>
</dbReference>
<dbReference type="KEGG" id="ddo:I597_0442"/>
<dbReference type="OrthoDB" id="1202506at2"/>
<name>A0A0A2GW62_9FLAO</name>
<protein>
    <submittedName>
        <fullName evidence="1">Fructose 1,6-bisphosphatase</fullName>
    </submittedName>
</protein>
<accession>A0A0A2GW62</accession>
<sequence>MAKNLKEEHLQTEDVTNSKIEVIKNLIFGENIQEYNNEFESLKSDIAKNREEMLAYIDDARKEIMTALDNITTDVNIRVSDLEQSLNDKTEAIDNQKVSLDSLGDLLVRLGKNMKG</sequence>
<comment type="caution">
    <text evidence="1">The sequence shown here is derived from an EMBL/GenBank/DDBJ whole genome shotgun (WGS) entry which is preliminary data.</text>
</comment>